<dbReference type="GO" id="GO:0009245">
    <property type="term" value="P:lipid A biosynthetic process"/>
    <property type="evidence" value="ECO:0007669"/>
    <property type="project" value="UniProtKB-KW"/>
</dbReference>
<evidence type="ECO:0000256" key="4">
    <source>
        <dbReference type="ARBA" id="ARBA00022676"/>
    </source>
</evidence>
<sequence length="405" mass="45420">MDPCRRAPARAAGQVGLTRLFLREGVRRSGSGRRTSGVRCRRELMCKEGLQSLFPMEEIAIMGLWELLPHIYNVKRKIKDTLDAAILFRPHAVVTVDSKGFSFRLLQQLKCRYNQKVDSPLHVHYVAPSFWAWKGGESRLSKLHNFVDHMLCILPFEDEICRLHGLPATYVGHPLLDDAAVLNVAGTSLQHKNVDSELSPDMSTRQRSGEAFRLEHGLSPVIPVAPHRDVRTYVENVVRSVPFPVVLIPGGSLEKRYGAFNASKAALCTSGTAVMELMLAKLPCVVAYQAHFLTECFIHLRKKINFISLPNILLDSPIVPEILFRACTDKNLAAKLSEVIFNDEVRQLQVGSAERMLQVLYEPIKRRGNLFAEELGDLGLSSDVYSPGTIAALTVLYMDKNRHRN</sequence>
<dbReference type="STRING" id="4572.M7ZGW2"/>
<dbReference type="InterPro" id="IPR003835">
    <property type="entry name" value="Glyco_trans_19"/>
</dbReference>
<protein>
    <recommendedName>
        <fullName evidence="1">lipid-A-disaccharide synthase</fullName>
        <ecNumber evidence="1">2.4.1.182</ecNumber>
    </recommendedName>
</protein>
<keyword evidence="4" id="KW-0328">Glycosyltransferase</keyword>
<organism evidence="8">
    <name type="scientific">Triticum urartu</name>
    <name type="common">Red wild einkorn</name>
    <name type="synonym">Crithodium urartu</name>
    <dbReference type="NCBI Taxonomy" id="4572"/>
    <lineage>
        <taxon>Eukaryota</taxon>
        <taxon>Viridiplantae</taxon>
        <taxon>Streptophyta</taxon>
        <taxon>Embryophyta</taxon>
        <taxon>Tracheophyta</taxon>
        <taxon>Spermatophyta</taxon>
        <taxon>Magnoliopsida</taxon>
        <taxon>Liliopsida</taxon>
        <taxon>Poales</taxon>
        <taxon>Poaceae</taxon>
        <taxon>BOP clade</taxon>
        <taxon>Pooideae</taxon>
        <taxon>Triticodae</taxon>
        <taxon>Triticeae</taxon>
        <taxon>Triticinae</taxon>
        <taxon>Triticum</taxon>
    </lineage>
</organism>
<evidence type="ECO:0000256" key="2">
    <source>
        <dbReference type="ARBA" id="ARBA00022516"/>
    </source>
</evidence>
<dbReference type="PANTHER" id="PTHR30372:SF4">
    <property type="entry name" value="LIPID-A-DISACCHARIDE SYNTHASE, MITOCHONDRIAL-RELATED"/>
    <property type="match status" value="1"/>
</dbReference>
<dbReference type="GO" id="GO:0016020">
    <property type="term" value="C:membrane"/>
    <property type="evidence" value="ECO:0007669"/>
    <property type="project" value="GOC"/>
</dbReference>
<dbReference type="EC" id="2.4.1.182" evidence="1"/>
<dbReference type="Pfam" id="PF02684">
    <property type="entry name" value="LpxB"/>
    <property type="match status" value="2"/>
</dbReference>
<reference evidence="8" key="1">
    <citation type="journal article" date="2013" name="Nature">
        <title>Draft genome of the wheat A-genome progenitor Triticum urartu.</title>
        <authorList>
            <person name="Ling H.Q."/>
            <person name="Zhao S."/>
            <person name="Liu D."/>
            <person name="Wang J."/>
            <person name="Sun H."/>
            <person name="Zhang C."/>
            <person name="Fan H."/>
            <person name="Li D."/>
            <person name="Dong L."/>
            <person name="Tao Y."/>
            <person name="Gao C."/>
            <person name="Wu H."/>
            <person name="Li Y."/>
            <person name="Cui Y."/>
            <person name="Guo X."/>
            <person name="Zheng S."/>
            <person name="Wang B."/>
            <person name="Yu K."/>
            <person name="Liang Q."/>
            <person name="Yang W."/>
            <person name="Lou X."/>
            <person name="Chen J."/>
            <person name="Feng M."/>
            <person name="Jian J."/>
            <person name="Zhang X."/>
            <person name="Luo G."/>
            <person name="Jiang Y."/>
            <person name="Liu J."/>
            <person name="Wang Z."/>
            <person name="Sha Y."/>
            <person name="Zhang B."/>
            <person name="Wu H."/>
            <person name="Tang D."/>
            <person name="Shen Q."/>
            <person name="Xue P."/>
            <person name="Zou S."/>
            <person name="Wang X."/>
            <person name="Liu X."/>
            <person name="Wang F."/>
            <person name="Yang Y."/>
            <person name="An X."/>
            <person name="Dong Z."/>
            <person name="Zhang K."/>
            <person name="Zhang X."/>
            <person name="Luo M.C."/>
            <person name="Dvorak J."/>
            <person name="Tong Y."/>
            <person name="Wang J."/>
            <person name="Yang H."/>
            <person name="Li Z."/>
            <person name="Wang D."/>
            <person name="Zhang A."/>
            <person name="Wang J."/>
        </authorList>
    </citation>
    <scope>NUCLEOTIDE SEQUENCE</scope>
</reference>
<dbReference type="GO" id="GO:0005543">
    <property type="term" value="F:phospholipid binding"/>
    <property type="evidence" value="ECO:0007669"/>
    <property type="project" value="TreeGrafter"/>
</dbReference>
<evidence type="ECO:0000256" key="1">
    <source>
        <dbReference type="ARBA" id="ARBA00012687"/>
    </source>
</evidence>
<evidence type="ECO:0000256" key="6">
    <source>
        <dbReference type="ARBA" id="ARBA00023098"/>
    </source>
</evidence>
<dbReference type="PANTHER" id="PTHR30372">
    <property type="entry name" value="LIPID-A-DISACCHARIDE SYNTHASE"/>
    <property type="match status" value="1"/>
</dbReference>
<evidence type="ECO:0000313" key="8">
    <source>
        <dbReference type="EMBL" id="EMS59322.1"/>
    </source>
</evidence>
<gene>
    <name evidence="8" type="ORF">TRIUR3_29163</name>
</gene>
<comment type="catalytic activity">
    <reaction evidence="7">
        <text>a lipid X + a UDP-2-N,3-O-bis[(3R)-3-hydroxyacyl]-alpha-D-glucosamine = a lipid A disaccharide + UDP + H(+)</text>
        <dbReference type="Rhea" id="RHEA:67828"/>
        <dbReference type="ChEBI" id="CHEBI:15378"/>
        <dbReference type="ChEBI" id="CHEBI:58223"/>
        <dbReference type="ChEBI" id="CHEBI:137748"/>
        <dbReference type="ChEBI" id="CHEBI:176338"/>
        <dbReference type="ChEBI" id="CHEBI:176343"/>
        <dbReference type="EC" id="2.4.1.182"/>
    </reaction>
</comment>
<name>M7ZGW2_TRIUA</name>
<keyword evidence="3" id="KW-0441">Lipid A biosynthesis</keyword>
<proteinExistence type="predicted"/>
<keyword evidence="5" id="KW-0808">Transferase</keyword>
<keyword evidence="6" id="KW-0443">Lipid metabolism</keyword>
<evidence type="ECO:0000256" key="7">
    <source>
        <dbReference type="ARBA" id="ARBA00048975"/>
    </source>
</evidence>
<keyword evidence="2" id="KW-0444">Lipid biosynthesis</keyword>
<dbReference type="eggNOG" id="ENOG502QTT8">
    <property type="taxonomic scope" value="Eukaryota"/>
</dbReference>
<evidence type="ECO:0000256" key="5">
    <source>
        <dbReference type="ARBA" id="ARBA00022679"/>
    </source>
</evidence>
<evidence type="ECO:0000256" key="3">
    <source>
        <dbReference type="ARBA" id="ARBA00022556"/>
    </source>
</evidence>
<dbReference type="EMBL" id="KD122360">
    <property type="protein sequence ID" value="EMS59322.1"/>
    <property type="molecule type" value="Genomic_DNA"/>
</dbReference>
<accession>M7ZGW2</accession>
<dbReference type="SUPFAM" id="SSF53756">
    <property type="entry name" value="UDP-Glycosyltransferase/glycogen phosphorylase"/>
    <property type="match status" value="1"/>
</dbReference>
<dbReference type="AlphaFoldDB" id="M7ZGW2"/>
<dbReference type="GO" id="GO:0008915">
    <property type="term" value="F:lipid-A-disaccharide synthase activity"/>
    <property type="evidence" value="ECO:0007669"/>
    <property type="project" value="UniProtKB-EC"/>
</dbReference>
<dbReference type="OMA" id="HIFCILP"/>